<dbReference type="PANTHER" id="PTHR30388:SF4">
    <property type="entry name" value="MOLYBDENUM COFACTOR INSERTION CHAPERONE PAOD"/>
    <property type="match status" value="1"/>
</dbReference>
<accession>A0AAW3ZKC0</accession>
<dbReference type="InterPro" id="IPR052698">
    <property type="entry name" value="MoCofactor_Util/Proc"/>
</dbReference>
<dbReference type="EMBL" id="JACYTR010000008">
    <property type="protein sequence ID" value="MBD8525355.1"/>
    <property type="molecule type" value="Genomic_DNA"/>
</dbReference>
<protein>
    <submittedName>
        <fullName evidence="4">XdhC family protein</fullName>
    </submittedName>
</protein>
<evidence type="ECO:0000256" key="1">
    <source>
        <dbReference type="SAM" id="MobiDB-lite"/>
    </source>
</evidence>
<dbReference type="Gene3D" id="3.40.50.720">
    <property type="entry name" value="NAD(P)-binding Rossmann-like Domain"/>
    <property type="match status" value="1"/>
</dbReference>
<dbReference type="InterPro" id="IPR027051">
    <property type="entry name" value="XdhC_Rossmann_dom"/>
</dbReference>
<dbReference type="InterPro" id="IPR003777">
    <property type="entry name" value="XdhC_CoxI"/>
</dbReference>
<feature type="region of interest" description="Disordered" evidence="1">
    <location>
        <begin position="1"/>
        <end position="50"/>
    </location>
</feature>
<evidence type="ECO:0000259" key="3">
    <source>
        <dbReference type="Pfam" id="PF13478"/>
    </source>
</evidence>
<feature type="compositionally biased region" description="Polar residues" evidence="1">
    <location>
        <begin position="1"/>
        <end position="12"/>
    </location>
</feature>
<dbReference type="PANTHER" id="PTHR30388">
    <property type="entry name" value="ALDEHYDE OXIDOREDUCTASE MOLYBDENUM COFACTOR ASSEMBLY PROTEIN"/>
    <property type="match status" value="1"/>
</dbReference>
<keyword evidence="5" id="KW-1185">Reference proteome</keyword>
<evidence type="ECO:0000313" key="4">
    <source>
        <dbReference type="EMBL" id="MBD8525355.1"/>
    </source>
</evidence>
<evidence type="ECO:0000259" key="2">
    <source>
        <dbReference type="Pfam" id="PF02625"/>
    </source>
</evidence>
<dbReference type="Proteomes" id="UP000613768">
    <property type="component" value="Unassembled WGS sequence"/>
</dbReference>
<name>A0AAW3ZKC0_9GAMM</name>
<dbReference type="Pfam" id="PF13478">
    <property type="entry name" value="XdhC_C"/>
    <property type="match status" value="1"/>
</dbReference>
<reference evidence="4 5" key="1">
    <citation type="submission" date="2020-09" db="EMBL/GenBank/DDBJ databases">
        <title>Pseudoxanthomonas sp. CAU 1598 isolated from sand of Yaerae Beach.</title>
        <authorList>
            <person name="Kim W."/>
        </authorList>
    </citation>
    <scope>NUCLEOTIDE SEQUENCE [LARGE SCALE GENOMIC DNA]</scope>
    <source>
        <strain evidence="4 5">CAU 1598</strain>
    </source>
</reference>
<feature type="domain" description="XdhC Rossmann" evidence="3">
    <location>
        <begin position="209"/>
        <end position="349"/>
    </location>
</feature>
<proteinExistence type="predicted"/>
<gene>
    <name evidence="4" type="ORF">IFO71_06325</name>
</gene>
<evidence type="ECO:0000313" key="5">
    <source>
        <dbReference type="Proteomes" id="UP000613768"/>
    </source>
</evidence>
<sequence length="364" mass="39399">MESPSDSATTKSPAPLAGEGRGGNLAAGNDNPAATKRETSTTTTPPFRSPIHNPLQLLCQRHCEGLRSCLVTIVGIEGTSPRRLGAQLVVTEAGEVAGSISGGCLDTSVIERAIACLQLGQSQRIRYGAGSPYIDLTLPCGSGLDLQFDGDIPHPTLSRITEHIDQRRLINMFWRSANQPPELMIDQDSEPSPTDEAVQIRIAPRLRVFVAGNGDNLLAFCRLARASQLEVVALHPDPALAPLLIELGVESRLLQSPQLLPTLPWDAFSAGFTLFHDHHWELPFLLQALDSHALMIGAMGSQRAQANRLEQLRVHGASEAALQRLRGPIGLLPRARDPEELAVSVLGELMQSYRQQCRRHGMAA</sequence>
<dbReference type="Pfam" id="PF02625">
    <property type="entry name" value="XdhC_CoxI"/>
    <property type="match status" value="1"/>
</dbReference>
<organism evidence="4 5">
    <name type="scientific">Pseudomarimonas arenosa</name>
    <dbReference type="NCBI Taxonomy" id="2774145"/>
    <lineage>
        <taxon>Bacteria</taxon>
        <taxon>Pseudomonadati</taxon>
        <taxon>Pseudomonadota</taxon>
        <taxon>Gammaproteobacteria</taxon>
        <taxon>Lysobacterales</taxon>
        <taxon>Lysobacteraceae</taxon>
        <taxon>Pseudomarimonas</taxon>
    </lineage>
</organism>
<feature type="compositionally biased region" description="Low complexity" evidence="1">
    <location>
        <begin position="40"/>
        <end position="50"/>
    </location>
</feature>
<comment type="caution">
    <text evidence="4">The sequence shown here is derived from an EMBL/GenBank/DDBJ whole genome shotgun (WGS) entry which is preliminary data.</text>
</comment>
<feature type="domain" description="XdhC- CoxI" evidence="2">
    <location>
        <begin position="67"/>
        <end position="128"/>
    </location>
</feature>
<dbReference type="AlphaFoldDB" id="A0AAW3ZKC0"/>